<gene>
    <name evidence="1" type="ORF">Goari_002267</name>
</gene>
<dbReference type="AlphaFoldDB" id="A0A7J8Y7Y7"/>
<comment type="caution">
    <text evidence="1">The sequence shown here is derived from an EMBL/GenBank/DDBJ whole genome shotgun (WGS) entry which is preliminary data.</text>
</comment>
<organism evidence="1 2">
    <name type="scientific">Gossypium aridum</name>
    <name type="common">American cotton</name>
    <name type="synonym">Erioxylum aridum</name>
    <dbReference type="NCBI Taxonomy" id="34290"/>
    <lineage>
        <taxon>Eukaryota</taxon>
        <taxon>Viridiplantae</taxon>
        <taxon>Streptophyta</taxon>
        <taxon>Embryophyta</taxon>
        <taxon>Tracheophyta</taxon>
        <taxon>Spermatophyta</taxon>
        <taxon>Magnoliopsida</taxon>
        <taxon>eudicotyledons</taxon>
        <taxon>Gunneridae</taxon>
        <taxon>Pentapetalae</taxon>
        <taxon>rosids</taxon>
        <taxon>malvids</taxon>
        <taxon>Malvales</taxon>
        <taxon>Malvaceae</taxon>
        <taxon>Malvoideae</taxon>
        <taxon>Gossypium</taxon>
    </lineage>
</organism>
<reference evidence="1 2" key="1">
    <citation type="journal article" date="2019" name="Genome Biol. Evol.">
        <title>Insights into the evolution of the New World diploid cottons (Gossypium, subgenus Houzingenia) based on genome sequencing.</title>
        <authorList>
            <person name="Grover C.E."/>
            <person name="Arick M.A. 2nd"/>
            <person name="Thrash A."/>
            <person name="Conover J.L."/>
            <person name="Sanders W.S."/>
            <person name="Peterson D.G."/>
            <person name="Frelichowski J.E."/>
            <person name="Scheffler J.A."/>
            <person name="Scheffler B.E."/>
            <person name="Wendel J.F."/>
        </authorList>
    </citation>
    <scope>NUCLEOTIDE SEQUENCE [LARGE SCALE GENOMIC DNA]</scope>
    <source>
        <strain evidence="1">185</strain>
        <tissue evidence="1">Leaf</tissue>
    </source>
</reference>
<proteinExistence type="predicted"/>
<evidence type="ECO:0000313" key="1">
    <source>
        <dbReference type="EMBL" id="MBA0695657.1"/>
    </source>
</evidence>
<sequence length="42" mass="4759">MEGAMLGRWWTLTTKFLEPEDSGSWMAPHLVNPLELTLKALS</sequence>
<dbReference type="EMBL" id="JABFAA010000011">
    <property type="protein sequence ID" value="MBA0695657.1"/>
    <property type="molecule type" value="Genomic_DNA"/>
</dbReference>
<accession>A0A7J8Y7Y7</accession>
<name>A0A7J8Y7Y7_GOSAI</name>
<dbReference type="Proteomes" id="UP000593577">
    <property type="component" value="Unassembled WGS sequence"/>
</dbReference>
<evidence type="ECO:0000313" key="2">
    <source>
        <dbReference type="Proteomes" id="UP000593577"/>
    </source>
</evidence>
<keyword evidence="2" id="KW-1185">Reference proteome</keyword>
<protein>
    <submittedName>
        <fullName evidence="1">Uncharacterized protein</fullName>
    </submittedName>
</protein>